<evidence type="ECO:0000313" key="9">
    <source>
        <dbReference type="EMBL" id="KAJ3571509.1"/>
    </source>
</evidence>
<dbReference type="Pfam" id="PF07690">
    <property type="entry name" value="MFS_1"/>
    <property type="match status" value="1"/>
</dbReference>
<evidence type="ECO:0000256" key="4">
    <source>
        <dbReference type="ARBA" id="ARBA00022989"/>
    </source>
</evidence>
<dbReference type="InterPro" id="IPR011701">
    <property type="entry name" value="MFS"/>
</dbReference>
<feature type="transmembrane region" description="Helical" evidence="7">
    <location>
        <begin position="93"/>
        <end position="110"/>
    </location>
</feature>
<feature type="transmembrane region" description="Helical" evidence="7">
    <location>
        <begin position="182"/>
        <end position="205"/>
    </location>
</feature>
<feature type="transmembrane region" description="Helical" evidence="7">
    <location>
        <begin position="446"/>
        <end position="468"/>
    </location>
</feature>
<sequence>MASISDRGEKSHSETMETASNDMDKNGVKTDGHDEPLFQFDAEAERRLRNKLDRMIVPTVSILYLFCFIDRANIGNARLAGFEEDLGLMGYDYNTVLSIFYVSYIVFEIPSNLACKYFGPGWFLPTISLGFGISSLGTAFVQTKSAACGVRFVLGIFEAGMMPGISYYLSRWYRRSELTFRLSLFIVMAPLAGAFGGLLASGILTLDHFGSLHTWRMIFGIEGIITIGLSLIAFFTLTDRPETARWLSQEEKDLAIARIRSERMAQTVVLDDFDKKKLWLGFFNPIVLSTAFIFLFNNITVQGLAFFTPTIVATIYPNKTTIEKQLFTVPPYVVGAVFVVGLAFGSWRFDRRAVFILITAPFTMLGYILFLASHEARVRYAAAFLAAISTFAAGPLANAQASAVVVSDTSRAIAIGTNVMFGNIGGLISTWTYLPFDGPDYPIGNGINLASASLILIISALQLVWMAWDNKRRNAQYVDSELEGISQAEQERLEWKHPGFRWRP</sequence>
<dbReference type="InterPro" id="IPR036259">
    <property type="entry name" value="MFS_trans_sf"/>
</dbReference>
<keyword evidence="10" id="KW-1185">Reference proteome</keyword>
<evidence type="ECO:0000256" key="7">
    <source>
        <dbReference type="SAM" id="Phobius"/>
    </source>
</evidence>
<dbReference type="PANTHER" id="PTHR43791">
    <property type="entry name" value="PERMEASE-RELATED"/>
    <property type="match status" value="1"/>
</dbReference>
<dbReference type="VEuPathDB" id="FungiDB:F4678DRAFT_471238"/>
<dbReference type="Proteomes" id="UP001148614">
    <property type="component" value="Unassembled WGS sequence"/>
</dbReference>
<evidence type="ECO:0000259" key="8">
    <source>
        <dbReference type="PROSITE" id="PS50850"/>
    </source>
</evidence>
<evidence type="ECO:0000256" key="2">
    <source>
        <dbReference type="ARBA" id="ARBA00022448"/>
    </source>
</evidence>
<dbReference type="FunFam" id="1.20.1250.20:FF:000034">
    <property type="entry name" value="MFS general substrate transporter"/>
    <property type="match status" value="1"/>
</dbReference>
<feature type="transmembrane region" description="Helical" evidence="7">
    <location>
        <begin position="122"/>
        <end position="140"/>
    </location>
</feature>
<evidence type="ECO:0000256" key="5">
    <source>
        <dbReference type="ARBA" id="ARBA00023136"/>
    </source>
</evidence>
<feature type="transmembrane region" description="Helical" evidence="7">
    <location>
        <begin position="217"/>
        <end position="237"/>
    </location>
</feature>
<gene>
    <name evidence="9" type="ORF">NPX13_g5356</name>
</gene>
<dbReference type="GO" id="GO:0022857">
    <property type="term" value="F:transmembrane transporter activity"/>
    <property type="evidence" value="ECO:0007669"/>
    <property type="project" value="InterPro"/>
</dbReference>
<dbReference type="EMBL" id="JANPWZ010000839">
    <property type="protein sequence ID" value="KAJ3571509.1"/>
    <property type="molecule type" value="Genomic_DNA"/>
</dbReference>
<keyword evidence="3 7" id="KW-0812">Transmembrane</keyword>
<comment type="caution">
    <text evidence="9">The sequence shown here is derived from an EMBL/GenBank/DDBJ whole genome shotgun (WGS) entry which is preliminary data.</text>
</comment>
<feature type="transmembrane region" description="Helical" evidence="7">
    <location>
        <begin position="55"/>
        <end position="73"/>
    </location>
</feature>
<dbReference type="AlphaFoldDB" id="A0A9W8NER8"/>
<feature type="transmembrane region" description="Helical" evidence="7">
    <location>
        <begin position="152"/>
        <end position="170"/>
    </location>
</feature>
<evidence type="ECO:0000256" key="6">
    <source>
        <dbReference type="SAM" id="MobiDB-lite"/>
    </source>
</evidence>
<reference evidence="9" key="1">
    <citation type="submission" date="2022-07" db="EMBL/GenBank/DDBJ databases">
        <title>Genome Sequence of Xylaria arbuscula.</title>
        <authorList>
            <person name="Buettner E."/>
        </authorList>
    </citation>
    <scope>NUCLEOTIDE SEQUENCE</scope>
    <source>
        <strain evidence="9">VT107</strain>
    </source>
</reference>
<dbReference type="GO" id="GO:0016020">
    <property type="term" value="C:membrane"/>
    <property type="evidence" value="ECO:0007669"/>
    <property type="project" value="UniProtKB-SubCell"/>
</dbReference>
<keyword evidence="4 7" id="KW-1133">Transmembrane helix</keyword>
<feature type="transmembrane region" description="Helical" evidence="7">
    <location>
        <begin position="354"/>
        <end position="372"/>
    </location>
</feature>
<evidence type="ECO:0000313" key="10">
    <source>
        <dbReference type="Proteomes" id="UP001148614"/>
    </source>
</evidence>
<organism evidence="9 10">
    <name type="scientific">Xylaria arbuscula</name>
    <dbReference type="NCBI Taxonomy" id="114810"/>
    <lineage>
        <taxon>Eukaryota</taxon>
        <taxon>Fungi</taxon>
        <taxon>Dikarya</taxon>
        <taxon>Ascomycota</taxon>
        <taxon>Pezizomycotina</taxon>
        <taxon>Sordariomycetes</taxon>
        <taxon>Xylariomycetidae</taxon>
        <taxon>Xylariales</taxon>
        <taxon>Xylariaceae</taxon>
        <taxon>Xylaria</taxon>
    </lineage>
</organism>
<dbReference type="Gene3D" id="1.20.1250.20">
    <property type="entry name" value="MFS general substrate transporter like domains"/>
    <property type="match status" value="1"/>
</dbReference>
<evidence type="ECO:0000256" key="1">
    <source>
        <dbReference type="ARBA" id="ARBA00004141"/>
    </source>
</evidence>
<proteinExistence type="predicted"/>
<dbReference type="InterPro" id="IPR020846">
    <property type="entry name" value="MFS_dom"/>
</dbReference>
<feature type="region of interest" description="Disordered" evidence="6">
    <location>
        <begin position="1"/>
        <end position="28"/>
    </location>
</feature>
<feature type="transmembrane region" description="Helical" evidence="7">
    <location>
        <begin position="378"/>
        <end position="399"/>
    </location>
</feature>
<dbReference type="PANTHER" id="PTHR43791:SF48">
    <property type="entry name" value="TRANSPORTER, PUTATIVE (AFU_ORTHOLOGUE AFUA_4G01000)-RELATED"/>
    <property type="match status" value="1"/>
</dbReference>
<name>A0A9W8NER8_9PEZI</name>
<dbReference type="PROSITE" id="PS50850">
    <property type="entry name" value="MFS"/>
    <property type="match status" value="1"/>
</dbReference>
<accession>A0A9W8NER8</accession>
<dbReference type="FunFam" id="1.20.1250.20:FF:000013">
    <property type="entry name" value="MFS general substrate transporter"/>
    <property type="match status" value="1"/>
</dbReference>
<evidence type="ECO:0000256" key="3">
    <source>
        <dbReference type="ARBA" id="ARBA00022692"/>
    </source>
</evidence>
<protein>
    <recommendedName>
        <fullName evidence="8">Major facilitator superfamily (MFS) profile domain-containing protein</fullName>
    </recommendedName>
</protein>
<feature type="transmembrane region" description="Helical" evidence="7">
    <location>
        <begin position="282"/>
        <end position="307"/>
    </location>
</feature>
<feature type="transmembrane region" description="Helical" evidence="7">
    <location>
        <begin position="327"/>
        <end position="347"/>
    </location>
</feature>
<feature type="compositionally biased region" description="Basic and acidic residues" evidence="6">
    <location>
        <begin position="1"/>
        <end position="15"/>
    </location>
</feature>
<keyword evidence="2" id="KW-0813">Transport</keyword>
<feature type="domain" description="Major facilitator superfamily (MFS) profile" evidence="8">
    <location>
        <begin position="56"/>
        <end position="471"/>
    </location>
</feature>
<dbReference type="SUPFAM" id="SSF103473">
    <property type="entry name" value="MFS general substrate transporter"/>
    <property type="match status" value="1"/>
</dbReference>
<feature type="transmembrane region" description="Helical" evidence="7">
    <location>
        <begin position="411"/>
        <end position="434"/>
    </location>
</feature>
<keyword evidence="5 7" id="KW-0472">Membrane</keyword>
<comment type="subcellular location">
    <subcellularLocation>
        <location evidence="1">Membrane</location>
        <topology evidence="1">Multi-pass membrane protein</topology>
    </subcellularLocation>
</comment>